<feature type="transmembrane region" description="Helical" evidence="7">
    <location>
        <begin position="142"/>
        <end position="162"/>
    </location>
</feature>
<evidence type="ECO:0000256" key="2">
    <source>
        <dbReference type="ARBA" id="ARBA00010737"/>
    </source>
</evidence>
<evidence type="ECO:0000256" key="1">
    <source>
        <dbReference type="ARBA" id="ARBA00004141"/>
    </source>
</evidence>
<gene>
    <name evidence="8" type="ORF">FF38_13143</name>
</gene>
<feature type="transmembrane region" description="Helical" evidence="7">
    <location>
        <begin position="38"/>
        <end position="56"/>
    </location>
</feature>
<evidence type="ECO:0000256" key="6">
    <source>
        <dbReference type="SAM" id="MobiDB-lite"/>
    </source>
</evidence>
<dbReference type="Pfam" id="PF10271">
    <property type="entry name" value="Tmp39"/>
    <property type="match status" value="1"/>
</dbReference>
<keyword evidence="3 7" id="KW-0812">Transmembrane</keyword>
<keyword evidence="9" id="KW-1185">Reference proteome</keyword>
<dbReference type="PANTHER" id="PTHR12995">
    <property type="entry name" value="FI21814P1"/>
    <property type="match status" value="1"/>
</dbReference>
<dbReference type="OrthoDB" id="438179at2759"/>
<comment type="subcellular location">
    <subcellularLocation>
        <location evidence="1">Membrane</location>
        <topology evidence="1">Multi-pass membrane protein</topology>
    </subcellularLocation>
</comment>
<proteinExistence type="inferred from homology"/>
<feature type="transmembrane region" description="Helical" evidence="7">
    <location>
        <begin position="210"/>
        <end position="230"/>
    </location>
</feature>
<feature type="region of interest" description="Disordered" evidence="6">
    <location>
        <begin position="1"/>
        <end position="23"/>
    </location>
</feature>
<dbReference type="AlphaFoldDB" id="A0A0L0C7M8"/>
<feature type="transmembrane region" description="Helical" evidence="7">
    <location>
        <begin position="118"/>
        <end position="136"/>
    </location>
</feature>
<accession>A0A0L0C7M8</accession>
<protein>
    <recommendedName>
        <fullName evidence="10">Transmembrane protein 39A</fullName>
    </recommendedName>
</protein>
<keyword evidence="4 7" id="KW-1133">Transmembrane helix</keyword>
<evidence type="ECO:0000256" key="3">
    <source>
        <dbReference type="ARBA" id="ARBA00022692"/>
    </source>
</evidence>
<dbReference type="Proteomes" id="UP000037069">
    <property type="component" value="Unassembled WGS sequence"/>
</dbReference>
<dbReference type="EMBL" id="JRES01000803">
    <property type="protein sequence ID" value="KNC28267.1"/>
    <property type="molecule type" value="Genomic_DNA"/>
</dbReference>
<reference evidence="8 9" key="1">
    <citation type="journal article" date="2015" name="Nat. Commun.">
        <title>Lucilia cuprina genome unlocks parasitic fly biology to underpin future interventions.</title>
        <authorList>
            <person name="Anstead C.A."/>
            <person name="Korhonen P.K."/>
            <person name="Young N.D."/>
            <person name="Hall R.S."/>
            <person name="Jex A.R."/>
            <person name="Murali S.C."/>
            <person name="Hughes D.S."/>
            <person name="Lee S.F."/>
            <person name="Perry T."/>
            <person name="Stroehlein A.J."/>
            <person name="Ansell B.R."/>
            <person name="Breugelmans B."/>
            <person name="Hofmann A."/>
            <person name="Qu J."/>
            <person name="Dugan S."/>
            <person name="Lee S.L."/>
            <person name="Chao H."/>
            <person name="Dinh H."/>
            <person name="Han Y."/>
            <person name="Doddapaneni H.V."/>
            <person name="Worley K.C."/>
            <person name="Muzny D.M."/>
            <person name="Ioannidis P."/>
            <person name="Waterhouse R.M."/>
            <person name="Zdobnov E.M."/>
            <person name="James P.J."/>
            <person name="Bagnall N.H."/>
            <person name="Kotze A.C."/>
            <person name="Gibbs R.A."/>
            <person name="Richards S."/>
            <person name="Batterham P."/>
            <person name="Gasser R.B."/>
        </authorList>
    </citation>
    <scope>NUCLEOTIDE SEQUENCE [LARGE SCALE GENOMIC DNA]</scope>
    <source>
        <strain evidence="8 9">LS</strain>
        <tissue evidence="8">Full body</tissue>
    </source>
</reference>
<keyword evidence="5 7" id="KW-0472">Membrane</keyword>
<comment type="caution">
    <text evidence="8">The sequence shown here is derived from an EMBL/GenBank/DDBJ whole genome shotgun (WGS) entry which is preliminary data.</text>
</comment>
<evidence type="ECO:0000256" key="5">
    <source>
        <dbReference type="ARBA" id="ARBA00023136"/>
    </source>
</evidence>
<dbReference type="InterPro" id="IPR019397">
    <property type="entry name" value="Uncharacterised_TMEM39"/>
</dbReference>
<evidence type="ECO:0000256" key="4">
    <source>
        <dbReference type="ARBA" id="ARBA00022989"/>
    </source>
</evidence>
<dbReference type="GO" id="GO:0016020">
    <property type="term" value="C:membrane"/>
    <property type="evidence" value="ECO:0007669"/>
    <property type="project" value="UniProtKB-SubCell"/>
</dbReference>
<dbReference type="OMA" id="RFKQLIF"/>
<evidence type="ECO:0000256" key="7">
    <source>
        <dbReference type="SAM" id="Phobius"/>
    </source>
</evidence>
<feature type="transmembrane region" description="Helical" evidence="7">
    <location>
        <begin position="76"/>
        <end position="97"/>
    </location>
</feature>
<feature type="transmembrane region" description="Helical" evidence="7">
    <location>
        <begin position="344"/>
        <end position="366"/>
    </location>
</feature>
<organism evidence="8 9">
    <name type="scientific">Lucilia cuprina</name>
    <name type="common">Green bottle fly</name>
    <name type="synonym">Australian sheep blowfly</name>
    <dbReference type="NCBI Taxonomy" id="7375"/>
    <lineage>
        <taxon>Eukaryota</taxon>
        <taxon>Metazoa</taxon>
        <taxon>Ecdysozoa</taxon>
        <taxon>Arthropoda</taxon>
        <taxon>Hexapoda</taxon>
        <taxon>Insecta</taxon>
        <taxon>Pterygota</taxon>
        <taxon>Neoptera</taxon>
        <taxon>Endopterygota</taxon>
        <taxon>Diptera</taxon>
        <taxon>Brachycera</taxon>
        <taxon>Muscomorpha</taxon>
        <taxon>Oestroidea</taxon>
        <taxon>Calliphoridae</taxon>
        <taxon>Luciliinae</taxon>
        <taxon>Lucilia</taxon>
    </lineage>
</organism>
<evidence type="ECO:0008006" key="10">
    <source>
        <dbReference type="Google" id="ProtNLM"/>
    </source>
</evidence>
<evidence type="ECO:0000313" key="9">
    <source>
        <dbReference type="Proteomes" id="UP000037069"/>
    </source>
</evidence>
<comment type="similarity">
    <text evidence="2">Belongs to the TMEM39 family.</text>
</comment>
<evidence type="ECO:0000313" key="8">
    <source>
        <dbReference type="EMBL" id="KNC28267.1"/>
    </source>
</evidence>
<feature type="transmembrane region" description="Helical" evidence="7">
    <location>
        <begin position="236"/>
        <end position="259"/>
    </location>
</feature>
<name>A0A0L0C7M8_LUCCU</name>
<dbReference type="STRING" id="7375.A0A0L0C7M8"/>
<sequence>MRDNKEEDNQGIAQSATPMPKHIPFPDYPGSSEILNELLMFLFTTCAAAMQFINIYRTNWWLPHSQITNTMNLYHIEPFLLILIVAINARRLVYCVCLRAVELLLPTHLQQMMGICKYVIEDVILALLIACIVMLYNNNNYLTIFLLIYPFIVYFLAFGFTLEPFLRFNYEVKGAYFNGFPLHSCSANPNAIRFEIDVLRNDFNCRFKQVIFTSLLNAYFSTFLPCYFASAVQYNVLWASIHILLVFFSVFTMCTVFSFPSKYSDILHRAALHLGYWFKLELRAGADCVVSATAPNWIKSALWGHNTVTKCSGELYRSFGPVTVATPGNSSHARFYKLFHNPSLIYATLTIIQTCIVLSGISLLYYAIEWHFILSLSFITLTNQFTFFKLMRDYLITKRVYLAELTVSDLKLVD</sequence>
<dbReference type="PANTHER" id="PTHR12995:SF4">
    <property type="entry name" value="FI21814P1"/>
    <property type="match status" value="1"/>
</dbReference>
<feature type="transmembrane region" description="Helical" evidence="7">
    <location>
        <begin position="372"/>
        <end position="391"/>
    </location>
</feature>